<feature type="transmembrane region" description="Helical" evidence="1">
    <location>
        <begin position="35"/>
        <end position="55"/>
    </location>
</feature>
<dbReference type="EMBL" id="AOIT01000010">
    <property type="protein sequence ID" value="ELZ26016.1"/>
    <property type="molecule type" value="Genomic_DNA"/>
</dbReference>
<evidence type="ECO:0000256" key="1">
    <source>
        <dbReference type="SAM" id="Phobius"/>
    </source>
</evidence>
<reference evidence="2 3" key="1">
    <citation type="journal article" date="2014" name="PLoS Genet.">
        <title>Phylogenetically driven sequencing of extremely halophilic archaea reveals strategies for static and dynamic osmo-response.</title>
        <authorList>
            <person name="Becker E.A."/>
            <person name="Seitzer P.M."/>
            <person name="Tritt A."/>
            <person name="Larsen D."/>
            <person name="Krusor M."/>
            <person name="Yao A.I."/>
            <person name="Wu D."/>
            <person name="Madern D."/>
            <person name="Eisen J.A."/>
            <person name="Darling A.E."/>
            <person name="Facciotti M.T."/>
        </authorList>
    </citation>
    <scope>NUCLEOTIDE SEQUENCE [LARGE SCALE GENOMIC DNA]</scope>
    <source>
        <strain evidence="2 3">JCM 13563</strain>
    </source>
</reference>
<proteinExistence type="predicted"/>
<gene>
    <name evidence="2" type="ORF">C476_01157</name>
</gene>
<dbReference type="OrthoDB" id="177830at2157"/>
<keyword evidence="1" id="KW-0812">Transmembrane</keyword>
<keyword evidence="1" id="KW-0472">Membrane</keyword>
<evidence type="ECO:0000313" key="3">
    <source>
        <dbReference type="Proteomes" id="UP000011615"/>
    </source>
</evidence>
<comment type="caution">
    <text evidence="2">The sequence shown here is derived from an EMBL/GenBank/DDBJ whole genome shotgun (WGS) entry which is preliminary data.</text>
</comment>
<dbReference type="RefSeq" id="WP_008009031.1">
    <property type="nucleotide sequence ID" value="NZ_AOIT01000010.1"/>
</dbReference>
<dbReference type="Proteomes" id="UP000011615">
    <property type="component" value="Unassembled WGS sequence"/>
</dbReference>
<dbReference type="STRING" id="1230457.C476_01157"/>
<organism evidence="2 3">
    <name type="scientific">Natrinema limicola JCM 13563</name>
    <dbReference type="NCBI Taxonomy" id="1230457"/>
    <lineage>
        <taxon>Archaea</taxon>
        <taxon>Methanobacteriati</taxon>
        <taxon>Methanobacteriota</taxon>
        <taxon>Stenosarchaea group</taxon>
        <taxon>Halobacteria</taxon>
        <taxon>Halobacteriales</taxon>
        <taxon>Natrialbaceae</taxon>
        <taxon>Natrinema</taxon>
    </lineage>
</organism>
<name>M0CS42_9EURY</name>
<keyword evidence="3" id="KW-1185">Reference proteome</keyword>
<accession>M0CS42</accession>
<dbReference type="PATRIC" id="fig|1230457.4.peg.225"/>
<dbReference type="AlphaFoldDB" id="M0CS42"/>
<protein>
    <recommendedName>
        <fullName evidence="4">CbaC protein</fullName>
    </recommendedName>
</protein>
<keyword evidence="1" id="KW-1133">Transmembrane helix</keyword>
<sequence>MRISKGGLLVIMAFLTPLIVELRTVLSWFGIRLSVVETGALGLALIGAVLIWALWPSNGGTEAKLA</sequence>
<dbReference type="eggNOG" id="arCOG10192">
    <property type="taxonomic scope" value="Archaea"/>
</dbReference>
<feature type="transmembrane region" description="Helical" evidence="1">
    <location>
        <begin position="7"/>
        <end position="29"/>
    </location>
</feature>
<evidence type="ECO:0008006" key="4">
    <source>
        <dbReference type="Google" id="ProtNLM"/>
    </source>
</evidence>
<evidence type="ECO:0000313" key="2">
    <source>
        <dbReference type="EMBL" id="ELZ26016.1"/>
    </source>
</evidence>